<proteinExistence type="predicted"/>
<feature type="compositionally biased region" description="Low complexity" evidence="1">
    <location>
        <begin position="197"/>
        <end position="217"/>
    </location>
</feature>
<dbReference type="OrthoDB" id="2276935at2759"/>
<dbReference type="EMBL" id="JABAYA010000119">
    <property type="protein sequence ID" value="KAF7724467.1"/>
    <property type="molecule type" value="Genomic_DNA"/>
</dbReference>
<feature type="compositionally biased region" description="Basic and acidic residues" evidence="1">
    <location>
        <begin position="145"/>
        <end position="157"/>
    </location>
</feature>
<evidence type="ECO:0000313" key="2">
    <source>
        <dbReference type="EMBL" id="KAF7724467.1"/>
    </source>
</evidence>
<feature type="compositionally biased region" description="Low complexity" evidence="1">
    <location>
        <begin position="394"/>
        <end position="409"/>
    </location>
</feature>
<dbReference type="Proteomes" id="UP000605846">
    <property type="component" value="Unassembled WGS sequence"/>
</dbReference>
<evidence type="ECO:0000313" key="3">
    <source>
        <dbReference type="Proteomes" id="UP000605846"/>
    </source>
</evidence>
<gene>
    <name evidence="2" type="ORF">EC973_000976</name>
</gene>
<evidence type="ECO:0000256" key="1">
    <source>
        <dbReference type="SAM" id="MobiDB-lite"/>
    </source>
</evidence>
<feature type="compositionally biased region" description="Low complexity" evidence="1">
    <location>
        <begin position="351"/>
        <end position="365"/>
    </location>
</feature>
<sequence>MTNENDPLLGYYHPFDHTQFKCTTTTPMDDFLIERKKCTSWTAESLNENDQQFKDELIQRATTRLRRRLLEEGLSDVMRELIRQQSQLEFLRVETAATIDAVTRLEDDFPTEADDDGSSTTESQRALDTKKQNLQLDVLERRLQTHKDQLGKIKRPETVPAKTNTAEPAPAKSSLTSLSALSMSRLSSLSLMSSLFSRSSSSNQSDSSSTLSMLSDTMSERSESNNLINNNNNNNNTDCDVSVNDPEEQQRRHRRRRRVRYHRQRYQERAKTGESLTELEWKSQISNNWQQQQQDDQLVYRLQDNDCKQHQPKSADPMMSAPTALSNHLERRNYYHRRYESMSSTETPLDAMSMSSAASTSSSLSNPHGLRDLPSVAQRLGNAAAAVASSARHPFSPATLSSNPSSPSPFLQDNFGEQPMYGDSGLETWLMRPGYEPSLTEEEERWITPRLQTAPAQRNVLEETLSFLDNLSEDGDDGGFGEDVYFLLRHPDLCCRPLEEIKDTIVQLRQKEDRQNPATWGQYGTKYTMALACTGWKWCKFLSILATAVTISLVNGPDDLRTPC</sequence>
<accession>A0A8H7BQV9</accession>
<dbReference type="AlphaFoldDB" id="A0A8H7BQV9"/>
<feature type="region of interest" description="Disordered" evidence="1">
    <location>
        <begin position="394"/>
        <end position="417"/>
    </location>
</feature>
<feature type="region of interest" description="Disordered" evidence="1">
    <location>
        <begin position="197"/>
        <end position="271"/>
    </location>
</feature>
<organism evidence="2 3">
    <name type="scientific">Apophysomyces ossiformis</name>
    <dbReference type="NCBI Taxonomy" id="679940"/>
    <lineage>
        <taxon>Eukaryota</taxon>
        <taxon>Fungi</taxon>
        <taxon>Fungi incertae sedis</taxon>
        <taxon>Mucoromycota</taxon>
        <taxon>Mucoromycotina</taxon>
        <taxon>Mucoromycetes</taxon>
        <taxon>Mucorales</taxon>
        <taxon>Mucorineae</taxon>
        <taxon>Mucoraceae</taxon>
        <taxon>Apophysomyces</taxon>
    </lineage>
</organism>
<feature type="region of interest" description="Disordered" evidence="1">
    <location>
        <begin position="107"/>
        <end position="133"/>
    </location>
</feature>
<feature type="region of interest" description="Disordered" evidence="1">
    <location>
        <begin position="145"/>
        <end position="173"/>
    </location>
</feature>
<feature type="compositionally biased region" description="Acidic residues" evidence="1">
    <location>
        <begin position="108"/>
        <end position="117"/>
    </location>
</feature>
<reference evidence="2" key="1">
    <citation type="submission" date="2020-01" db="EMBL/GenBank/DDBJ databases">
        <title>Genome Sequencing of Three Apophysomyces-Like Fungal Strains Confirms a Novel Fungal Genus in the Mucoromycota with divergent Burkholderia-like Endosymbiotic Bacteria.</title>
        <authorList>
            <person name="Stajich J.E."/>
            <person name="Macias A.M."/>
            <person name="Carter-House D."/>
            <person name="Lovett B."/>
            <person name="Kasson L.R."/>
            <person name="Berry K."/>
            <person name="Grigoriev I."/>
            <person name="Chang Y."/>
            <person name="Spatafora J."/>
            <person name="Kasson M.T."/>
        </authorList>
    </citation>
    <scope>NUCLEOTIDE SEQUENCE</scope>
    <source>
        <strain evidence="2">NRRL A-21654</strain>
    </source>
</reference>
<name>A0A8H7BQV9_9FUNG</name>
<feature type="compositionally biased region" description="Low complexity" evidence="1">
    <location>
        <begin position="225"/>
        <end position="236"/>
    </location>
</feature>
<feature type="compositionally biased region" description="Basic residues" evidence="1">
    <location>
        <begin position="251"/>
        <end position="264"/>
    </location>
</feature>
<comment type="caution">
    <text evidence="2">The sequence shown here is derived from an EMBL/GenBank/DDBJ whole genome shotgun (WGS) entry which is preliminary data.</text>
</comment>
<protein>
    <submittedName>
        <fullName evidence="2">Uncharacterized protein</fullName>
    </submittedName>
</protein>
<keyword evidence="3" id="KW-1185">Reference proteome</keyword>
<feature type="region of interest" description="Disordered" evidence="1">
    <location>
        <begin position="340"/>
        <end position="373"/>
    </location>
</feature>